<dbReference type="RefSeq" id="WP_147287213.1">
    <property type="nucleotide sequence ID" value="NZ_UGRY01000005.1"/>
</dbReference>
<evidence type="ECO:0000313" key="2">
    <source>
        <dbReference type="Proteomes" id="UP000255467"/>
    </source>
</evidence>
<proteinExistence type="predicted"/>
<reference evidence="1 2" key="1">
    <citation type="submission" date="2018-06" db="EMBL/GenBank/DDBJ databases">
        <authorList>
            <consortium name="Pathogen Informatics"/>
            <person name="Doyle S."/>
        </authorList>
    </citation>
    <scope>NUCLEOTIDE SEQUENCE [LARGE SCALE GENOMIC DNA]</scope>
    <source>
        <strain evidence="1 2">NCTC1934</strain>
    </source>
</reference>
<evidence type="ECO:0000313" key="1">
    <source>
        <dbReference type="EMBL" id="SUD48466.1"/>
    </source>
</evidence>
<organism evidence="1 2">
    <name type="scientific">Nocardia otitidiscaviarum</name>
    <dbReference type="NCBI Taxonomy" id="1823"/>
    <lineage>
        <taxon>Bacteria</taxon>
        <taxon>Bacillati</taxon>
        <taxon>Actinomycetota</taxon>
        <taxon>Actinomycetes</taxon>
        <taxon>Mycobacteriales</taxon>
        <taxon>Nocardiaceae</taxon>
        <taxon>Nocardia</taxon>
    </lineage>
</organism>
<gene>
    <name evidence="1" type="ORF">NCTC1934_05801</name>
</gene>
<dbReference type="EMBL" id="UGRY01000005">
    <property type="protein sequence ID" value="SUD48466.1"/>
    <property type="molecule type" value="Genomic_DNA"/>
</dbReference>
<dbReference type="Proteomes" id="UP000255467">
    <property type="component" value="Unassembled WGS sequence"/>
</dbReference>
<protein>
    <submittedName>
        <fullName evidence="1">Uncharacterized protein</fullName>
    </submittedName>
</protein>
<accession>A0A379JJB3</accession>
<keyword evidence="2" id="KW-1185">Reference proteome</keyword>
<name>A0A379JJB3_9NOCA</name>
<dbReference type="STRING" id="1406858.GCA_000710895_04467"/>
<sequence length="91" mass="9126">MAIVLGIGVGVVSAVAVPAVAFGGYQNPHYPQPGSGLPGGCVMLCESQPPATTWEAPVPCGCDVPLYTTPGWTMPLNSGPVESPFGVLGDS</sequence>
<dbReference type="AlphaFoldDB" id="A0A379JJB3"/>